<dbReference type="GO" id="GO:0051016">
    <property type="term" value="P:barbed-end actin filament capping"/>
    <property type="evidence" value="ECO:0007669"/>
    <property type="project" value="TreeGrafter"/>
</dbReference>
<keyword evidence="3" id="KW-0963">Cytoplasm</keyword>
<accession>A0A1Q3EGI5</accession>
<gene>
    <name evidence="9" type="ORF">LENED_008256</name>
</gene>
<keyword evidence="6" id="KW-0206">Cytoskeleton</keyword>
<dbReference type="GO" id="GO:0030042">
    <property type="term" value="P:actin filament depolymerization"/>
    <property type="evidence" value="ECO:0007669"/>
    <property type="project" value="TreeGrafter"/>
</dbReference>
<feature type="domain" description="ADF-H" evidence="8">
    <location>
        <begin position="178"/>
        <end position="313"/>
    </location>
</feature>
<dbReference type="InterPro" id="IPR028458">
    <property type="entry name" value="Twinfilin"/>
</dbReference>
<comment type="subunit">
    <text evidence="7">Interacts with G-actin; ADP-actin form.</text>
</comment>
<organism evidence="9 10">
    <name type="scientific">Lentinula edodes</name>
    <name type="common">Shiitake mushroom</name>
    <name type="synonym">Lentinus edodes</name>
    <dbReference type="NCBI Taxonomy" id="5353"/>
    <lineage>
        <taxon>Eukaryota</taxon>
        <taxon>Fungi</taxon>
        <taxon>Dikarya</taxon>
        <taxon>Basidiomycota</taxon>
        <taxon>Agaricomycotina</taxon>
        <taxon>Agaricomycetes</taxon>
        <taxon>Agaricomycetidae</taxon>
        <taxon>Agaricales</taxon>
        <taxon>Marasmiineae</taxon>
        <taxon>Omphalotaceae</taxon>
        <taxon>Lentinula</taxon>
    </lineage>
</organism>
<comment type="caution">
    <text evidence="9">The sequence shown here is derived from an EMBL/GenBank/DDBJ whole genome shotgun (WGS) entry which is preliminary data.</text>
</comment>
<evidence type="ECO:0000256" key="5">
    <source>
        <dbReference type="ARBA" id="ARBA00023203"/>
    </source>
</evidence>
<evidence type="ECO:0000256" key="4">
    <source>
        <dbReference type="ARBA" id="ARBA00022737"/>
    </source>
</evidence>
<evidence type="ECO:0000256" key="2">
    <source>
        <dbReference type="ARBA" id="ARBA00009557"/>
    </source>
</evidence>
<dbReference type="GO" id="GO:0005737">
    <property type="term" value="C:cytoplasm"/>
    <property type="evidence" value="ECO:0007669"/>
    <property type="project" value="TreeGrafter"/>
</dbReference>
<dbReference type="PANTHER" id="PTHR13759:SF1">
    <property type="entry name" value="TWINFILIN"/>
    <property type="match status" value="1"/>
</dbReference>
<evidence type="ECO:0000313" key="10">
    <source>
        <dbReference type="Proteomes" id="UP000188533"/>
    </source>
</evidence>
<evidence type="ECO:0000313" key="9">
    <source>
        <dbReference type="EMBL" id="GAW06337.1"/>
    </source>
</evidence>
<keyword evidence="10" id="KW-1185">Reference proteome</keyword>
<dbReference type="FunFam" id="3.40.20.10:FF:000042">
    <property type="entry name" value="Actin depolymerizing protein"/>
    <property type="match status" value="1"/>
</dbReference>
<dbReference type="EMBL" id="BDGU01000315">
    <property type="protein sequence ID" value="GAW06337.1"/>
    <property type="molecule type" value="Genomic_DNA"/>
</dbReference>
<dbReference type="SMART" id="SM00102">
    <property type="entry name" value="ADF"/>
    <property type="match status" value="2"/>
</dbReference>
<dbReference type="InterPro" id="IPR002108">
    <property type="entry name" value="ADF-H"/>
</dbReference>
<keyword evidence="5" id="KW-0009">Actin-binding</keyword>
<sequence length="436" mass="48491">MSATSGIGVSQELSSRFSSAIDSKSVRFLKISILNESLVLDQSIPIEGTFTEDLAKLQDFLLENAPAYVLAKLDDPSTEWLAIYYVPDFAKVRDKMLYAATRASLLKHLGSTVFTDSLFATSKSDLTPEAYLAHLKHIAAPKPLSSREQEMEDIRLAERSNAPSYEGSRARTSIVGTGVGLNWTADVESAVKELGNGNESGLVVITIDTASETLVLSSVAPMKIDTLKSSLPSSEPCYAFFAWPHDYTDPPRREVVFIYSCPSSSPVKHRMLYSSGSTSVFQAAKTFLASSNSHFNALNWASIMLQLVVVIVLQSKPRWEAIRRSHLLNREDLRGKYDYCIKLRHDTISLRSWKKWSYLLSWMSPRVKPVVCTNAGEAFSAIRTVKIVLNLSTESINRLSRPNGSQRAIGFEGVNSLRKSSKKWKESDLFEDVERG</sequence>
<dbReference type="GO" id="GO:0003785">
    <property type="term" value="F:actin monomer binding"/>
    <property type="evidence" value="ECO:0007669"/>
    <property type="project" value="TreeGrafter"/>
</dbReference>
<evidence type="ECO:0000256" key="1">
    <source>
        <dbReference type="ARBA" id="ARBA00004245"/>
    </source>
</evidence>
<dbReference type="STRING" id="5353.A0A1Q3EGI5"/>
<dbReference type="AlphaFoldDB" id="A0A1Q3EGI5"/>
<dbReference type="PROSITE" id="PS51263">
    <property type="entry name" value="ADF_H"/>
    <property type="match status" value="2"/>
</dbReference>
<comment type="similarity">
    <text evidence="2">Belongs to the actin-binding proteins ADF family. Twinfilin subfamily.</text>
</comment>
<dbReference type="PANTHER" id="PTHR13759">
    <property type="entry name" value="TWINFILIN"/>
    <property type="match status" value="1"/>
</dbReference>
<name>A0A1Q3EGI5_LENED</name>
<proteinExistence type="inferred from homology"/>
<reference evidence="9 10" key="1">
    <citation type="submission" date="2016-08" db="EMBL/GenBank/DDBJ databases">
        <authorList>
            <consortium name="Lentinula edodes genome sequencing consortium"/>
            <person name="Sakamoto Y."/>
            <person name="Nakade K."/>
            <person name="Sato S."/>
            <person name="Yoshida Y."/>
            <person name="Miyazaki K."/>
            <person name="Natsume S."/>
            <person name="Konno N."/>
        </authorList>
    </citation>
    <scope>NUCLEOTIDE SEQUENCE [LARGE SCALE GENOMIC DNA]</scope>
    <source>
        <strain evidence="9 10">NBRC 111202</strain>
    </source>
</reference>
<dbReference type="SUPFAM" id="SSF55753">
    <property type="entry name" value="Actin depolymerizing proteins"/>
    <property type="match status" value="2"/>
</dbReference>
<dbReference type="GO" id="GO:0051015">
    <property type="term" value="F:actin filament binding"/>
    <property type="evidence" value="ECO:0007669"/>
    <property type="project" value="TreeGrafter"/>
</dbReference>
<dbReference type="InterPro" id="IPR029006">
    <property type="entry name" value="ADF-H/Gelsolin-like_dom_sf"/>
</dbReference>
<reference evidence="9 10" key="2">
    <citation type="submission" date="2017-02" db="EMBL/GenBank/DDBJ databases">
        <title>A genome survey and senescence transcriptome analysis in Lentinula edodes.</title>
        <authorList>
            <person name="Sakamoto Y."/>
            <person name="Nakade K."/>
            <person name="Sato S."/>
            <person name="Yoshida Y."/>
            <person name="Miyazaki K."/>
            <person name="Natsume S."/>
            <person name="Konno N."/>
        </authorList>
    </citation>
    <scope>NUCLEOTIDE SEQUENCE [LARGE SCALE GENOMIC DNA]</scope>
    <source>
        <strain evidence="9 10">NBRC 111202</strain>
    </source>
</reference>
<comment type="subcellular location">
    <subcellularLocation>
        <location evidence="1">Cytoplasm</location>
        <location evidence="1">Cytoskeleton</location>
    </subcellularLocation>
</comment>
<evidence type="ECO:0000256" key="6">
    <source>
        <dbReference type="ARBA" id="ARBA00023212"/>
    </source>
</evidence>
<dbReference type="Pfam" id="PF00241">
    <property type="entry name" value="Cofilin_ADF"/>
    <property type="match status" value="2"/>
</dbReference>
<dbReference type="Gene3D" id="3.40.20.10">
    <property type="entry name" value="Severin"/>
    <property type="match status" value="2"/>
</dbReference>
<keyword evidence="4" id="KW-0677">Repeat</keyword>
<feature type="domain" description="ADF-H" evidence="8">
    <location>
        <begin position="6"/>
        <end position="136"/>
    </location>
</feature>
<dbReference type="Proteomes" id="UP000188533">
    <property type="component" value="Unassembled WGS sequence"/>
</dbReference>
<dbReference type="GO" id="GO:0005884">
    <property type="term" value="C:actin filament"/>
    <property type="evidence" value="ECO:0007669"/>
    <property type="project" value="TreeGrafter"/>
</dbReference>
<protein>
    <submittedName>
        <fullName evidence="9">Actin depolymerizing protein</fullName>
    </submittedName>
</protein>
<evidence type="ECO:0000256" key="7">
    <source>
        <dbReference type="ARBA" id="ARBA00038532"/>
    </source>
</evidence>
<evidence type="ECO:0000256" key="3">
    <source>
        <dbReference type="ARBA" id="ARBA00022490"/>
    </source>
</evidence>
<dbReference type="CDD" id="cd11285">
    <property type="entry name" value="ADF_Twf-N_like"/>
    <property type="match status" value="1"/>
</dbReference>
<evidence type="ECO:0000259" key="8">
    <source>
        <dbReference type="PROSITE" id="PS51263"/>
    </source>
</evidence>